<dbReference type="EMBL" id="VLKG01000011">
    <property type="protein sequence ID" value="TWH64260.1"/>
    <property type="molecule type" value="Genomic_DNA"/>
</dbReference>
<reference evidence="1 2" key="1">
    <citation type="submission" date="2019-07" db="EMBL/GenBank/DDBJ databases">
        <title>Genomic Encyclopedia of Type Strains, Phase I: the one thousand microbial genomes (KMG-I) project.</title>
        <authorList>
            <person name="Kyrpides N."/>
        </authorList>
    </citation>
    <scope>NUCLEOTIDE SEQUENCE [LARGE SCALE GENOMIC DNA]</scope>
    <source>
        <strain evidence="1 2">DSM 375</strain>
    </source>
</reference>
<dbReference type="AlphaFoldDB" id="A0A562HZR9"/>
<protein>
    <submittedName>
        <fullName evidence="1">Uncharacterized protein</fullName>
    </submittedName>
</protein>
<proteinExistence type="predicted"/>
<evidence type="ECO:0000313" key="1">
    <source>
        <dbReference type="EMBL" id="TWH64260.1"/>
    </source>
</evidence>
<keyword evidence="2" id="KW-1185">Reference proteome</keyword>
<comment type="caution">
    <text evidence="1">The sequence shown here is derived from an EMBL/GenBank/DDBJ whole genome shotgun (WGS) entry which is preliminary data.</text>
</comment>
<sequence length="40" mass="4548">MPRWIYAADTSPEFTKQFGKLSIFFICYAFPSDSDDIPAA</sequence>
<organism evidence="1 2">
    <name type="scientific">Azomonas agilis</name>
    <dbReference type="NCBI Taxonomy" id="116849"/>
    <lineage>
        <taxon>Bacteria</taxon>
        <taxon>Pseudomonadati</taxon>
        <taxon>Pseudomonadota</taxon>
        <taxon>Gammaproteobacteria</taxon>
        <taxon>Pseudomonadales</taxon>
        <taxon>Pseudomonadaceae</taxon>
        <taxon>Azomonas</taxon>
    </lineage>
</organism>
<name>A0A562HZR9_9GAMM</name>
<gene>
    <name evidence="1" type="ORF">LX59_02667</name>
</gene>
<dbReference type="Proteomes" id="UP000319627">
    <property type="component" value="Unassembled WGS sequence"/>
</dbReference>
<accession>A0A562HZR9</accession>
<evidence type="ECO:0000313" key="2">
    <source>
        <dbReference type="Proteomes" id="UP000319627"/>
    </source>
</evidence>